<feature type="non-terminal residue" evidence="2">
    <location>
        <position position="334"/>
    </location>
</feature>
<dbReference type="AlphaFoldDB" id="A0A381T8N4"/>
<evidence type="ECO:0000256" key="1">
    <source>
        <dbReference type="SAM" id="Phobius"/>
    </source>
</evidence>
<keyword evidence="1" id="KW-1133">Transmembrane helix</keyword>
<dbReference type="SUPFAM" id="SSF49503">
    <property type="entry name" value="Cupredoxins"/>
    <property type="match status" value="1"/>
</dbReference>
<feature type="transmembrane region" description="Helical" evidence="1">
    <location>
        <begin position="124"/>
        <end position="145"/>
    </location>
</feature>
<feature type="transmembrane region" description="Helical" evidence="1">
    <location>
        <begin position="12"/>
        <end position="33"/>
    </location>
</feature>
<dbReference type="InterPro" id="IPR008972">
    <property type="entry name" value="Cupredoxin"/>
</dbReference>
<feature type="transmembrane region" description="Helical" evidence="1">
    <location>
        <begin position="93"/>
        <end position="112"/>
    </location>
</feature>
<sequence>MSNWELVMPGGGLTAIGMAGLVTSYSGIAHTFIDGMHALTGLLFFIGLIFLSAGILDGGVSTSTRTKATVLVIVSIVLAFGAAGFIGSTSTTLPTISGILILIAVPAIIIPYMAMKMPQYVRPVGIIITLAVCIGITTFFAFGVFGPSEYLISDVIEDAAEEIVDAVEPSSQIFAITVLAGSAEQGNPDYQPDNALVEKGYVIEWTNEDEVMHTVTSSLDFGETFDSGIMDPGSTFQLDTANLALGAYEYMCIVHPWMIATFVTEEPRGPVTEIVNIPVGADSNVEGQIFYDPQDISVTKGTIVLWNNEDEVMHTVTSSVDFGQTFDSGVMDPG</sequence>
<name>A0A381T8N4_9ZZZZ</name>
<protein>
    <recommendedName>
        <fullName evidence="3">Blue (type 1) copper domain-containing protein</fullName>
    </recommendedName>
</protein>
<dbReference type="InterPro" id="IPR052721">
    <property type="entry name" value="ET_Amicyanin"/>
</dbReference>
<organism evidence="2">
    <name type="scientific">marine metagenome</name>
    <dbReference type="NCBI Taxonomy" id="408172"/>
    <lineage>
        <taxon>unclassified sequences</taxon>
        <taxon>metagenomes</taxon>
        <taxon>ecological metagenomes</taxon>
    </lineage>
</organism>
<evidence type="ECO:0008006" key="3">
    <source>
        <dbReference type="Google" id="ProtNLM"/>
    </source>
</evidence>
<keyword evidence="1" id="KW-0812">Transmembrane</keyword>
<dbReference type="PANTHER" id="PTHR36507:SF1">
    <property type="entry name" value="BLL1555 PROTEIN"/>
    <property type="match status" value="1"/>
</dbReference>
<feature type="transmembrane region" description="Helical" evidence="1">
    <location>
        <begin position="68"/>
        <end position="87"/>
    </location>
</feature>
<evidence type="ECO:0000313" key="2">
    <source>
        <dbReference type="EMBL" id="SVA11881.1"/>
    </source>
</evidence>
<dbReference type="Gene3D" id="2.60.40.420">
    <property type="entry name" value="Cupredoxins - blue copper proteins"/>
    <property type="match status" value="2"/>
</dbReference>
<proteinExistence type="predicted"/>
<reference evidence="2" key="1">
    <citation type="submission" date="2018-05" db="EMBL/GenBank/DDBJ databases">
        <authorList>
            <person name="Lanie J.A."/>
            <person name="Ng W.-L."/>
            <person name="Kazmierczak K.M."/>
            <person name="Andrzejewski T.M."/>
            <person name="Davidsen T.M."/>
            <person name="Wayne K.J."/>
            <person name="Tettelin H."/>
            <person name="Glass J.I."/>
            <person name="Rusch D."/>
            <person name="Podicherti R."/>
            <person name="Tsui H.-C.T."/>
            <person name="Winkler M.E."/>
        </authorList>
    </citation>
    <scope>NUCLEOTIDE SEQUENCE</scope>
</reference>
<dbReference type="EMBL" id="UINC01004112">
    <property type="protein sequence ID" value="SVA11881.1"/>
    <property type="molecule type" value="Genomic_DNA"/>
</dbReference>
<accession>A0A381T8N4</accession>
<gene>
    <name evidence="2" type="ORF">METZ01_LOCUS64735</name>
</gene>
<dbReference type="PANTHER" id="PTHR36507">
    <property type="entry name" value="BLL1555 PROTEIN"/>
    <property type="match status" value="1"/>
</dbReference>
<keyword evidence="1" id="KW-0472">Membrane</keyword>
<feature type="transmembrane region" description="Helical" evidence="1">
    <location>
        <begin position="39"/>
        <end position="56"/>
    </location>
</feature>